<dbReference type="Gene3D" id="3.30.40.10">
    <property type="entry name" value="Zinc/RING finger domain, C3HC4 (zinc finger)"/>
    <property type="match status" value="1"/>
</dbReference>
<feature type="region of interest" description="Disordered" evidence="1">
    <location>
        <begin position="88"/>
        <end position="110"/>
    </location>
</feature>
<sequence>MYLCCSSVILKHKTSGVYISKNRQDGFMPYLWTHSYQGRQKKTLTCPITTCQAIFHGKCLNPDEGEFERLRASRKNWACPNCVNAQKSTQLSDKGSSPARSALQHPTASDDASQLLMTTIRDLTAEVKGLKFALDANASETTVIGAYSSGTGHFTSIPLDENTLASRKLPHLWLEGRLPTPEPDLKTWRREGGEEKMSLYMIQEESIHCEGLEFPPRS</sequence>
<dbReference type="InterPro" id="IPR011011">
    <property type="entry name" value="Znf_FYVE_PHD"/>
</dbReference>
<dbReference type="InterPro" id="IPR013083">
    <property type="entry name" value="Znf_RING/FYVE/PHD"/>
</dbReference>
<protein>
    <submittedName>
        <fullName evidence="2">Uncharacterized protein</fullName>
    </submittedName>
</protein>
<reference evidence="2" key="1">
    <citation type="submission" date="2022-01" db="EMBL/GenBank/DDBJ databases">
        <authorList>
            <person name="King R."/>
        </authorList>
    </citation>
    <scope>NUCLEOTIDE SEQUENCE</scope>
</reference>
<name>A0A9P0E539_NEZVI</name>
<organism evidence="2 3">
    <name type="scientific">Nezara viridula</name>
    <name type="common">Southern green stink bug</name>
    <name type="synonym">Cimex viridulus</name>
    <dbReference type="NCBI Taxonomy" id="85310"/>
    <lineage>
        <taxon>Eukaryota</taxon>
        <taxon>Metazoa</taxon>
        <taxon>Ecdysozoa</taxon>
        <taxon>Arthropoda</taxon>
        <taxon>Hexapoda</taxon>
        <taxon>Insecta</taxon>
        <taxon>Pterygota</taxon>
        <taxon>Neoptera</taxon>
        <taxon>Paraneoptera</taxon>
        <taxon>Hemiptera</taxon>
        <taxon>Heteroptera</taxon>
        <taxon>Panheteroptera</taxon>
        <taxon>Pentatomomorpha</taxon>
        <taxon>Pentatomoidea</taxon>
        <taxon>Pentatomidae</taxon>
        <taxon>Pentatominae</taxon>
        <taxon>Nezara</taxon>
    </lineage>
</organism>
<evidence type="ECO:0000256" key="1">
    <source>
        <dbReference type="SAM" id="MobiDB-lite"/>
    </source>
</evidence>
<dbReference type="SUPFAM" id="SSF57903">
    <property type="entry name" value="FYVE/PHD zinc finger"/>
    <property type="match status" value="1"/>
</dbReference>
<proteinExistence type="predicted"/>
<dbReference type="Proteomes" id="UP001152798">
    <property type="component" value="Chromosome 1"/>
</dbReference>
<evidence type="ECO:0000313" key="2">
    <source>
        <dbReference type="EMBL" id="CAH1391040.1"/>
    </source>
</evidence>
<accession>A0A9P0E539</accession>
<keyword evidence="3" id="KW-1185">Reference proteome</keyword>
<dbReference type="AlphaFoldDB" id="A0A9P0E539"/>
<gene>
    <name evidence="2" type="ORF">NEZAVI_LOCUS2130</name>
</gene>
<dbReference type="EMBL" id="OV725077">
    <property type="protein sequence ID" value="CAH1391040.1"/>
    <property type="molecule type" value="Genomic_DNA"/>
</dbReference>
<evidence type="ECO:0000313" key="3">
    <source>
        <dbReference type="Proteomes" id="UP001152798"/>
    </source>
</evidence>